<dbReference type="InterPro" id="IPR054289">
    <property type="entry name" value="DUF7025"/>
</dbReference>
<dbReference type="VEuPathDB" id="FungiDB:RhiirA1_489174"/>
<dbReference type="InterPro" id="IPR027417">
    <property type="entry name" value="P-loop_NTPase"/>
</dbReference>
<evidence type="ECO:0000259" key="3">
    <source>
        <dbReference type="Pfam" id="PF23232"/>
    </source>
</evidence>
<comment type="caution">
    <text evidence="4">The sequence shown here is derived from an EMBL/GenBank/DDBJ whole genome shotgun (WGS) entry which is preliminary data.</text>
</comment>
<accession>A0A2N1NCG7</accession>
<dbReference type="InterPro" id="IPR056599">
    <property type="entry name" value="AAA_lid_fung"/>
</dbReference>
<proteinExistence type="predicted"/>
<feature type="domain" description="AAA+ ATPase lid" evidence="3">
    <location>
        <begin position="621"/>
        <end position="676"/>
    </location>
</feature>
<evidence type="ECO:0000313" key="5">
    <source>
        <dbReference type="Proteomes" id="UP000233469"/>
    </source>
</evidence>
<sequence>MAYKIWVKYEDNCPIKIVIDKGDVDDLKKVIKKELPSLDVSRICLRMHGKGVDLDPELEIDESFVNNSKTPIQILSNDNDIRRADWQWPCIKIMKDYWGDEKIISIEEIQKQTSAIFKIIYLNYKDVCTILVELYSRSLIQILQEILIDNDNINDDMPKIKAQDLYHVMEDLEILYNGLETASKSTSEPSMETEKKSHLNHLIRFLKQEYNETVEKQNKTIEKKTVSFDMLWVFYTKDLEVWYKCDMSNQQISGTIFSAEKVVRTIDFEKVSFFNIIIKVVDYDGHGFKHCYVERNIREFNGEKSFSDLSVVPFKFSESHDFLKETIYCIGKKFFELAANRHFMEYTGSLFRWIKVNGCPEIEAIRADGRVMIDLKSFATMNPSYPMDNAKPPNPCDVNLLGKKGYLENYAYEKSYCFAPALVYGFSFALKEWGQFMVMNFSKINFNESAFEYLVMSQDKKEVLLELVKQYSNKTTNSKKLENVNSSDSLLVKQLDPIANKEIYYLITFASLLYKRMEQQLVKILDIAFTWKAVLLLDEADIYFEKRTSDNANRNAMTGIFLRHLEYYQGILFLTTNRVMSIDDAFRSRITMCFHYPKLIPEKRKEIWKNFIDGAGLDLNADDFSKYELNGREIRNILHIAQTLAEGNNEGITKDHVTKVIKIAQEFQEDMEKMKSYDQDYPEISGNEKAKKKLMVFEIISKKVTKWLVKNRQ</sequence>
<gene>
    <name evidence="4" type="ORF">RhiirC2_865558</name>
</gene>
<dbReference type="VEuPathDB" id="FungiDB:FUN_015166"/>
<reference evidence="4 5" key="1">
    <citation type="submission" date="2016-04" db="EMBL/GenBank/DDBJ databases">
        <title>Genome analyses suggest a sexual origin of heterokaryosis in a supposedly ancient asexual fungus.</title>
        <authorList>
            <person name="Ropars J."/>
            <person name="Sedzielewska K."/>
            <person name="Noel J."/>
            <person name="Charron P."/>
            <person name="Farinelli L."/>
            <person name="Marton T."/>
            <person name="Kruger M."/>
            <person name="Pelin A."/>
            <person name="Brachmann A."/>
            <person name="Corradi N."/>
        </authorList>
    </citation>
    <scope>NUCLEOTIDE SEQUENCE [LARGE SCALE GENOMIC DNA]</scope>
    <source>
        <strain evidence="4 5">C2</strain>
    </source>
</reference>
<dbReference type="Pfam" id="PF00004">
    <property type="entry name" value="AAA"/>
    <property type="match status" value="1"/>
</dbReference>
<dbReference type="VEuPathDB" id="FungiDB:RhiirFUN_010972"/>
<dbReference type="EMBL" id="LLXL01000511">
    <property type="protein sequence ID" value="PKK71549.1"/>
    <property type="molecule type" value="Genomic_DNA"/>
</dbReference>
<reference evidence="4 5" key="2">
    <citation type="submission" date="2017-10" db="EMBL/GenBank/DDBJ databases">
        <title>Extensive intraspecific genome diversity in a model arbuscular mycorrhizal fungus.</title>
        <authorList>
            <person name="Chen E.C.H."/>
            <person name="Morin E."/>
            <person name="Baudet D."/>
            <person name="Noel J."/>
            <person name="Ndikumana S."/>
            <person name="Charron P."/>
            <person name="St-Onge C."/>
            <person name="Giorgi J."/>
            <person name="Grigoriev I.V."/>
            <person name="Roux C."/>
            <person name="Martin F.M."/>
            <person name="Corradi N."/>
        </authorList>
    </citation>
    <scope>NUCLEOTIDE SEQUENCE [LARGE SCALE GENOMIC DNA]</scope>
    <source>
        <strain evidence="4 5">C2</strain>
    </source>
</reference>
<protein>
    <submittedName>
        <fullName evidence="4">Uncharacterized protein</fullName>
    </submittedName>
</protein>
<feature type="domain" description="DUF7025" evidence="2">
    <location>
        <begin position="218"/>
        <end position="317"/>
    </location>
</feature>
<dbReference type="Pfam" id="PF22942">
    <property type="entry name" value="DUF7025"/>
    <property type="match status" value="1"/>
</dbReference>
<dbReference type="InterPro" id="IPR003959">
    <property type="entry name" value="ATPase_AAA_core"/>
</dbReference>
<dbReference type="PANTHER" id="PTHR46411">
    <property type="entry name" value="FAMILY ATPASE, PUTATIVE-RELATED"/>
    <property type="match status" value="1"/>
</dbReference>
<dbReference type="SUPFAM" id="SSF52540">
    <property type="entry name" value="P-loop containing nucleoside triphosphate hydrolases"/>
    <property type="match status" value="1"/>
</dbReference>
<feature type="domain" description="ATPase AAA-type core" evidence="1">
    <location>
        <begin position="513"/>
        <end position="594"/>
    </location>
</feature>
<dbReference type="GO" id="GO:0016887">
    <property type="term" value="F:ATP hydrolysis activity"/>
    <property type="evidence" value="ECO:0007669"/>
    <property type="project" value="InterPro"/>
</dbReference>
<evidence type="ECO:0000259" key="2">
    <source>
        <dbReference type="Pfam" id="PF22942"/>
    </source>
</evidence>
<dbReference type="Proteomes" id="UP000233469">
    <property type="component" value="Unassembled WGS sequence"/>
</dbReference>
<dbReference type="Pfam" id="PF23232">
    <property type="entry name" value="AAA_lid_13"/>
    <property type="match status" value="1"/>
</dbReference>
<name>A0A2N1NCG7_9GLOM</name>
<organism evidence="4 5">
    <name type="scientific">Rhizophagus irregularis</name>
    <dbReference type="NCBI Taxonomy" id="588596"/>
    <lineage>
        <taxon>Eukaryota</taxon>
        <taxon>Fungi</taxon>
        <taxon>Fungi incertae sedis</taxon>
        <taxon>Mucoromycota</taxon>
        <taxon>Glomeromycotina</taxon>
        <taxon>Glomeromycetes</taxon>
        <taxon>Glomerales</taxon>
        <taxon>Glomeraceae</taxon>
        <taxon>Rhizophagus</taxon>
    </lineage>
</organism>
<evidence type="ECO:0000259" key="1">
    <source>
        <dbReference type="Pfam" id="PF00004"/>
    </source>
</evidence>
<dbReference type="PANTHER" id="PTHR46411:SF3">
    <property type="entry name" value="AAA+ ATPASE DOMAIN-CONTAINING PROTEIN"/>
    <property type="match status" value="1"/>
</dbReference>
<dbReference type="Gene3D" id="3.40.50.300">
    <property type="entry name" value="P-loop containing nucleotide triphosphate hydrolases"/>
    <property type="match status" value="1"/>
</dbReference>
<dbReference type="GO" id="GO:0005524">
    <property type="term" value="F:ATP binding"/>
    <property type="evidence" value="ECO:0007669"/>
    <property type="project" value="InterPro"/>
</dbReference>
<dbReference type="AlphaFoldDB" id="A0A2N1NCG7"/>
<evidence type="ECO:0000313" key="4">
    <source>
        <dbReference type="EMBL" id="PKK71549.1"/>
    </source>
</evidence>